<dbReference type="Proteomes" id="UP000030686">
    <property type="component" value="Unassembled WGS sequence"/>
</dbReference>
<name>W6R0V7_PENRF</name>
<dbReference type="AlphaFoldDB" id="W6R0V7"/>
<evidence type="ECO:0000313" key="1">
    <source>
        <dbReference type="EMBL" id="CDM35467.1"/>
    </source>
</evidence>
<gene>
    <name evidence="1" type="ORF">PROQFM164_S04g000348</name>
</gene>
<reference evidence="1" key="1">
    <citation type="journal article" date="2014" name="Nat. Commun.">
        <title>Multiple recent horizontal transfers of a large genomic region in cheese making fungi.</title>
        <authorList>
            <person name="Cheeseman K."/>
            <person name="Ropars J."/>
            <person name="Renault P."/>
            <person name="Dupont J."/>
            <person name="Gouzy J."/>
            <person name="Branca A."/>
            <person name="Abraham A.L."/>
            <person name="Ceppi M."/>
            <person name="Conseiller E."/>
            <person name="Debuchy R."/>
            <person name="Malagnac F."/>
            <person name="Goarin A."/>
            <person name="Silar P."/>
            <person name="Lacoste S."/>
            <person name="Sallet E."/>
            <person name="Bensimon A."/>
            <person name="Giraud T."/>
            <person name="Brygoo Y."/>
        </authorList>
    </citation>
    <scope>NUCLEOTIDE SEQUENCE [LARGE SCALE GENOMIC DNA]</scope>
    <source>
        <strain evidence="1">FM164</strain>
    </source>
</reference>
<evidence type="ECO:0000313" key="2">
    <source>
        <dbReference type="Proteomes" id="UP000030686"/>
    </source>
</evidence>
<protein>
    <submittedName>
        <fullName evidence="1">Genomic scaffold, ProqFM164S04</fullName>
    </submittedName>
</protein>
<sequence>MISLETASPAVIAAVMAWEPRGLFFDQAKDNAVNETETQGVGFGARVWLYNMVIAHSTNSFYFLN</sequence>
<proteinExistence type="predicted"/>
<accession>W6R0V7</accession>
<keyword evidence="2" id="KW-1185">Reference proteome</keyword>
<organism evidence="1 2">
    <name type="scientific">Penicillium roqueforti (strain FM164)</name>
    <dbReference type="NCBI Taxonomy" id="1365484"/>
    <lineage>
        <taxon>Eukaryota</taxon>
        <taxon>Fungi</taxon>
        <taxon>Dikarya</taxon>
        <taxon>Ascomycota</taxon>
        <taxon>Pezizomycotina</taxon>
        <taxon>Eurotiomycetes</taxon>
        <taxon>Eurotiomycetidae</taxon>
        <taxon>Eurotiales</taxon>
        <taxon>Aspergillaceae</taxon>
        <taxon>Penicillium</taxon>
    </lineage>
</organism>
<dbReference type="EMBL" id="HG792018">
    <property type="protein sequence ID" value="CDM35467.1"/>
    <property type="molecule type" value="Genomic_DNA"/>
</dbReference>